<dbReference type="EMBL" id="JAGEOJ010000027">
    <property type="protein sequence ID" value="MBO2454569.1"/>
    <property type="molecule type" value="Genomic_DNA"/>
</dbReference>
<reference evidence="2" key="1">
    <citation type="submission" date="2021-03" db="EMBL/GenBank/DDBJ databases">
        <authorList>
            <person name="Kanchanasin P."/>
            <person name="Saeng-In P."/>
            <person name="Phongsopitanun W."/>
            <person name="Yuki M."/>
            <person name="Kudo T."/>
            <person name="Ohkuma M."/>
            <person name="Tanasupawat S."/>
        </authorList>
    </citation>
    <scope>NUCLEOTIDE SEQUENCE</scope>
    <source>
        <strain evidence="2">GKU 128</strain>
    </source>
</reference>
<name>A0A939T9R8_9ACTN</name>
<evidence type="ECO:0000256" key="1">
    <source>
        <dbReference type="SAM" id="MobiDB-lite"/>
    </source>
</evidence>
<gene>
    <name evidence="2" type="ORF">J4573_46300</name>
</gene>
<comment type="caution">
    <text evidence="2">The sequence shown here is derived from an EMBL/GenBank/DDBJ whole genome shotgun (WGS) entry which is preliminary data.</text>
</comment>
<keyword evidence="3" id="KW-1185">Reference proteome</keyword>
<dbReference type="AlphaFoldDB" id="A0A939T9R8"/>
<proteinExistence type="predicted"/>
<dbReference type="RefSeq" id="WP_208262780.1">
    <property type="nucleotide sequence ID" value="NZ_JAGEOJ010000027.1"/>
</dbReference>
<feature type="compositionally biased region" description="Basic residues" evidence="1">
    <location>
        <begin position="30"/>
        <end position="46"/>
    </location>
</feature>
<organism evidence="2 3">
    <name type="scientific">Actinomadura barringtoniae</name>
    <dbReference type="NCBI Taxonomy" id="1427535"/>
    <lineage>
        <taxon>Bacteria</taxon>
        <taxon>Bacillati</taxon>
        <taxon>Actinomycetota</taxon>
        <taxon>Actinomycetes</taxon>
        <taxon>Streptosporangiales</taxon>
        <taxon>Thermomonosporaceae</taxon>
        <taxon>Actinomadura</taxon>
    </lineage>
</organism>
<evidence type="ECO:0000313" key="2">
    <source>
        <dbReference type="EMBL" id="MBO2454569.1"/>
    </source>
</evidence>
<dbReference type="Proteomes" id="UP000669179">
    <property type="component" value="Unassembled WGS sequence"/>
</dbReference>
<feature type="region of interest" description="Disordered" evidence="1">
    <location>
        <begin position="21"/>
        <end position="46"/>
    </location>
</feature>
<protein>
    <submittedName>
        <fullName evidence="2">Uncharacterized protein</fullName>
    </submittedName>
</protein>
<sequence>MMNAHYAEEIVPRSLKQLIAQGEGDTGLPGRRRRPRKVATLRRRTS</sequence>
<accession>A0A939T9R8</accession>
<evidence type="ECO:0000313" key="3">
    <source>
        <dbReference type="Proteomes" id="UP000669179"/>
    </source>
</evidence>